<feature type="domain" description="C2H2-type" evidence="12">
    <location>
        <begin position="257"/>
        <end position="284"/>
    </location>
</feature>
<evidence type="ECO:0000259" key="12">
    <source>
        <dbReference type="PROSITE" id="PS50157"/>
    </source>
</evidence>
<evidence type="ECO:0000256" key="11">
    <source>
        <dbReference type="PROSITE-ProRule" id="PRU00042"/>
    </source>
</evidence>
<accession>A0A1I8PJF0</accession>
<keyword evidence="3" id="KW-0479">Metal-binding</keyword>
<dbReference type="GO" id="GO:0008270">
    <property type="term" value="F:zinc ion binding"/>
    <property type="evidence" value="ECO:0007669"/>
    <property type="project" value="UniProtKB-KW"/>
</dbReference>
<dbReference type="PANTHER" id="PTHR24399">
    <property type="entry name" value="ZINC FINGER AND BTB DOMAIN-CONTAINING"/>
    <property type="match status" value="1"/>
</dbReference>
<feature type="domain" description="C2H2-type" evidence="12">
    <location>
        <begin position="195"/>
        <end position="222"/>
    </location>
</feature>
<comment type="similarity">
    <text evidence="2">Belongs to the krueppel C2H2-type zinc-finger protein family.</text>
</comment>
<evidence type="ECO:0000256" key="3">
    <source>
        <dbReference type="ARBA" id="ARBA00022723"/>
    </source>
</evidence>
<protein>
    <recommendedName>
        <fullName evidence="12">C2H2-type domain-containing protein</fullName>
    </recommendedName>
</protein>
<dbReference type="Proteomes" id="UP000095300">
    <property type="component" value="Unassembled WGS sequence"/>
</dbReference>
<keyword evidence="7" id="KW-0805">Transcription regulation</keyword>
<keyword evidence="9" id="KW-0804">Transcription</keyword>
<evidence type="ECO:0000256" key="7">
    <source>
        <dbReference type="ARBA" id="ARBA00023015"/>
    </source>
</evidence>
<dbReference type="STRING" id="35570.A0A1I8PJF0"/>
<dbReference type="PANTHER" id="PTHR24399:SF23">
    <property type="entry name" value="C2H2-TYPE DOMAIN-CONTAINING PROTEIN"/>
    <property type="match status" value="1"/>
</dbReference>
<feature type="domain" description="C2H2-type" evidence="12">
    <location>
        <begin position="223"/>
        <end position="251"/>
    </location>
</feature>
<dbReference type="GO" id="GO:0001227">
    <property type="term" value="F:DNA-binding transcription repressor activity, RNA polymerase II-specific"/>
    <property type="evidence" value="ECO:0007669"/>
    <property type="project" value="TreeGrafter"/>
</dbReference>
<dbReference type="GO" id="GO:0000978">
    <property type="term" value="F:RNA polymerase II cis-regulatory region sequence-specific DNA binding"/>
    <property type="evidence" value="ECO:0007669"/>
    <property type="project" value="TreeGrafter"/>
</dbReference>
<evidence type="ECO:0000256" key="4">
    <source>
        <dbReference type="ARBA" id="ARBA00022737"/>
    </source>
</evidence>
<evidence type="ECO:0000313" key="13">
    <source>
        <dbReference type="EnsemblMetazoa" id="SCAU008666-PA"/>
    </source>
</evidence>
<feature type="domain" description="C2H2-type" evidence="12">
    <location>
        <begin position="371"/>
        <end position="398"/>
    </location>
</feature>
<evidence type="ECO:0000256" key="8">
    <source>
        <dbReference type="ARBA" id="ARBA00023125"/>
    </source>
</evidence>
<dbReference type="Gene3D" id="3.30.160.60">
    <property type="entry name" value="Classic Zinc Finger"/>
    <property type="match status" value="9"/>
</dbReference>
<dbReference type="FunFam" id="3.30.160.60:FF:000072">
    <property type="entry name" value="zinc finger protein 143 isoform X1"/>
    <property type="match status" value="1"/>
</dbReference>
<feature type="domain" description="C2H2-type" evidence="12">
    <location>
        <begin position="314"/>
        <end position="341"/>
    </location>
</feature>
<gene>
    <name evidence="13" type="primary">106092546</name>
</gene>
<dbReference type="Pfam" id="PF00096">
    <property type="entry name" value="zf-C2H2"/>
    <property type="match status" value="5"/>
</dbReference>
<dbReference type="FunFam" id="3.30.160.60:FF:000202">
    <property type="entry name" value="Zinc finger protein 574"/>
    <property type="match status" value="1"/>
</dbReference>
<feature type="domain" description="C2H2-type" evidence="12">
    <location>
        <begin position="285"/>
        <end position="307"/>
    </location>
</feature>
<evidence type="ECO:0000256" key="5">
    <source>
        <dbReference type="ARBA" id="ARBA00022771"/>
    </source>
</evidence>
<organism evidence="13 14">
    <name type="scientific">Stomoxys calcitrans</name>
    <name type="common">Stable fly</name>
    <name type="synonym">Conops calcitrans</name>
    <dbReference type="NCBI Taxonomy" id="35570"/>
    <lineage>
        <taxon>Eukaryota</taxon>
        <taxon>Metazoa</taxon>
        <taxon>Ecdysozoa</taxon>
        <taxon>Arthropoda</taxon>
        <taxon>Hexapoda</taxon>
        <taxon>Insecta</taxon>
        <taxon>Pterygota</taxon>
        <taxon>Neoptera</taxon>
        <taxon>Endopterygota</taxon>
        <taxon>Diptera</taxon>
        <taxon>Brachycera</taxon>
        <taxon>Muscomorpha</taxon>
        <taxon>Muscoidea</taxon>
        <taxon>Muscidae</taxon>
        <taxon>Stomoxys</taxon>
    </lineage>
</organism>
<dbReference type="FunFam" id="3.30.160.60:FF:000005">
    <property type="entry name" value="Zinc finger protein 14 homolog"/>
    <property type="match status" value="1"/>
</dbReference>
<keyword evidence="10" id="KW-0539">Nucleus</keyword>
<dbReference type="GO" id="GO:0032502">
    <property type="term" value="P:developmental process"/>
    <property type="evidence" value="ECO:0007669"/>
    <property type="project" value="UniProtKB-ARBA"/>
</dbReference>
<proteinExistence type="inferred from homology"/>
<dbReference type="OrthoDB" id="6077919at2759"/>
<evidence type="ECO:0000256" key="10">
    <source>
        <dbReference type="ARBA" id="ARBA00023242"/>
    </source>
</evidence>
<feature type="domain" description="C2H2-type" evidence="12">
    <location>
        <begin position="165"/>
        <end position="194"/>
    </location>
</feature>
<feature type="domain" description="C2H2-type" evidence="12">
    <location>
        <begin position="86"/>
        <end position="117"/>
    </location>
</feature>
<dbReference type="VEuPathDB" id="VectorBase:SCAU008666"/>
<evidence type="ECO:0000256" key="2">
    <source>
        <dbReference type="ARBA" id="ARBA00006991"/>
    </source>
</evidence>
<dbReference type="SMART" id="SM00355">
    <property type="entry name" value="ZnF_C2H2"/>
    <property type="match status" value="12"/>
</dbReference>
<feature type="domain" description="C2H2-type" evidence="12">
    <location>
        <begin position="27"/>
        <end position="54"/>
    </location>
</feature>
<dbReference type="SUPFAM" id="SSF57667">
    <property type="entry name" value="beta-beta-alpha zinc fingers"/>
    <property type="match status" value="7"/>
</dbReference>
<dbReference type="InterPro" id="IPR013087">
    <property type="entry name" value="Znf_C2H2_type"/>
</dbReference>
<comment type="subcellular location">
    <subcellularLocation>
        <location evidence="1">Nucleus</location>
    </subcellularLocation>
</comment>
<name>A0A1I8PJF0_STOCA</name>
<evidence type="ECO:0000256" key="6">
    <source>
        <dbReference type="ARBA" id="ARBA00022833"/>
    </source>
</evidence>
<dbReference type="AlphaFoldDB" id="A0A1I8PJF0"/>
<evidence type="ECO:0000256" key="1">
    <source>
        <dbReference type="ARBA" id="ARBA00004123"/>
    </source>
</evidence>
<dbReference type="PROSITE" id="PS00028">
    <property type="entry name" value="ZINC_FINGER_C2H2_1"/>
    <property type="match status" value="11"/>
</dbReference>
<keyword evidence="8" id="KW-0238">DNA-binding</keyword>
<dbReference type="InterPro" id="IPR036236">
    <property type="entry name" value="Znf_C2H2_sf"/>
</dbReference>
<dbReference type="GO" id="GO:0042802">
    <property type="term" value="F:identical protein binding"/>
    <property type="evidence" value="ECO:0007669"/>
    <property type="project" value="UniProtKB-ARBA"/>
</dbReference>
<evidence type="ECO:0000256" key="9">
    <source>
        <dbReference type="ARBA" id="ARBA00023163"/>
    </source>
</evidence>
<evidence type="ECO:0000313" key="14">
    <source>
        <dbReference type="Proteomes" id="UP000095300"/>
    </source>
</evidence>
<keyword evidence="14" id="KW-1185">Reference proteome</keyword>
<keyword evidence="4" id="KW-0677">Repeat</keyword>
<keyword evidence="5 11" id="KW-0863">Zinc-finger</keyword>
<dbReference type="GO" id="GO:0005654">
    <property type="term" value="C:nucleoplasm"/>
    <property type="evidence" value="ECO:0007669"/>
    <property type="project" value="TreeGrafter"/>
</dbReference>
<feature type="domain" description="C2H2-type" evidence="12">
    <location>
        <begin position="55"/>
        <end position="84"/>
    </location>
</feature>
<feature type="domain" description="C2H2-type" evidence="12">
    <location>
        <begin position="135"/>
        <end position="162"/>
    </location>
</feature>
<sequence length="409" mass="47728">MPLSAYMIIAQPLENSNRREKPRKAPFICDLCSKTFYIEHCFTAHQRNHLGLSGYPCTYKNCDRAYNRVTDLRRHLDRHKGIRHDFICHALNCGEVFAEYYQLHNHKQKYHNSGETPQKCEKQILDKPIAFNESFVCETCGKVFSNKNLFKNHCLLHIDESHWPFVCDEAGCGKRFRMKSRLKTHKLRHSGIKRYSCPYCGLKKVTKNELNIHVNLHTFEKKYPCRVCSKVFKSVGGVRTHLLQTHEQSVKKKNITYDCRHCGRKLSSLLSRKNHEMSHTGEKPHVCEQCGKRYVYAHNLKQHMNTHVEGGKACVCKVCGKKFKYSSVLWVHMKTHSEDTKLKCDECGKTFKWPSNFEAHKKLHTGIELPHVCDVCGKGFRWPASLYVHKKKHVERSDELLDLEIDDVI</sequence>
<dbReference type="FunFam" id="3.30.160.60:FF:000508">
    <property type="entry name" value="Myeloid zinc finger 1"/>
    <property type="match status" value="1"/>
</dbReference>
<reference evidence="13" key="1">
    <citation type="submission" date="2020-05" db="UniProtKB">
        <authorList>
            <consortium name="EnsemblMetazoa"/>
        </authorList>
    </citation>
    <scope>IDENTIFICATION</scope>
    <source>
        <strain evidence="13">USDA</strain>
    </source>
</reference>
<dbReference type="EnsemblMetazoa" id="SCAU008666-RA">
    <property type="protein sequence ID" value="SCAU008666-PA"/>
    <property type="gene ID" value="SCAU008666"/>
</dbReference>
<dbReference type="PROSITE" id="PS50157">
    <property type="entry name" value="ZINC_FINGER_C2H2_2"/>
    <property type="match status" value="12"/>
</dbReference>
<keyword evidence="6" id="KW-0862">Zinc</keyword>
<feature type="domain" description="C2H2-type" evidence="12">
    <location>
        <begin position="342"/>
        <end position="369"/>
    </location>
</feature>
<dbReference type="Pfam" id="PF13912">
    <property type="entry name" value="zf-C2H2_6"/>
    <property type="match status" value="2"/>
</dbReference>